<organism evidence="2 3">
    <name type="scientific">Actinoplanes friuliensis DSM 7358</name>
    <dbReference type="NCBI Taxonomy" id="1246995"/>
    <lineage>
        <taxon>Bacteria</taxon>
        <taxon>Bacillati</taxon>
        <taxon>Actinomycetota</taxon>
        <taxon>Actinomycetes</taxon>
        <taxon>Micromonosporales</taxon>
        <taxon>Micromonosporaceae</taxon>
        <taxon>Actinoplanes</taxon>
    </lineage>
</organism>
<reference evidence="2 3" key="1">
    <citation type="journal article" date="2014" name="J. Biotechnol.">
        <title>Complete genome sequence of the actinobacterium Actinoplanes friuliensis HAG 010964, producer of the lipopeptide antibiotic friulimycin.</title>
        <authorList>
            <person name="Ruckert C."/>
            <person name="Szczepanowski R."/>
            <person name="Albersmeier A."/>
            <person name="Goesmann A."/>
            <person name="Fischer N."/>
            <person name="Steinkamper A."/>
            <person name="Puhler A."/>
            <person name="Biener R."/>
            <person name="Schwartz D."/>
            <person name="Kalinowski J."/>
        </authorList>
    </citation>
    <scope>NUCLEOTIDE SEQUENCE [LARGE SCALE GENOMIC DNA]</scope>
    <source>
        <strain evidence="2 3">DSM 7358</strain>
    </source>
</reference>
<evidence type="ECO:0000313" key="2">
    <source>
        <dbReference type="EMBL" id="AGZ41249.1"/>
    </source>
</evidence>
<feature type="region of interest" description="Disordered" evidence="1">
    <location>
        <begin position="15"/>
        <end position="53"/>
    </location>
</feature>
<feature type="compositionally biased region" description="Low complexity" evidence="1">
    <location>
        <begin position="15"/>
        <end position="48"/>
    </location>
</feature>
<dbReference type="STRING" id="1246995.AFR_14835"/>
<keyword evidence="3" id="KW-1185">Reference proteome</keyword>
<dbReference type="PATRIC" id="fig|1246995.3.peg.3012"/>
<dbReference type="AlphaFoldDB" id="U5VWK3"/>
<protein>
    <submittedName>
        <fullName evidence="2">Uncharacterized protein</fullName>
    </submittedName>
</protein>
<gene>
    <name evidence="2" type="ORF">AFR_14835</name>
</gene>
<proteinExistence type="predicted"/>
<dbReference type="Proteomes" id="UP000017746">
    <property type="component" value="Chromosome"/>
</dbReference>
<evidence type="ECO:0000313" key="3">
    <source>
        <dbReference type="Proteomes" id="UP000017746"/>
    </source>
</evidence>
<name>U5VWK3_9ACTN</name>
<accession>U5VWK3</accession>
<sequence>MVLTLALLAGGCGTATPDASPTPASSATSASPSASTPSAGATSSRAAPQPRFADLTQGSTTSVVILHAYDSKNASAVVEPIIFMTGDAYCRTFKIKRTDARCVNHAYVTEESNTKVTVPIDAQAKFFTWEDAQGDVCIDAPEKGGTCPMTAKEFGGWVELNKNSMIAVATEDGVITRMAIVYTP</sequence>
<dbReference type="EMBL" id="CP006272">
    <property type="protein sequence ID" value="AGZ41249.1"/>
    <property type="molecule type" value="Genomic_DNA"/>
</dbReference>
<dbReference type="KEGG" id="afs:AFR_14835"/>
<dbReference type="HOGENOM" id="CLU_1465260_0_0_11"/>
<evidence type="ECO:0000256" key="1">
    <source>
        <dbReference type="SAM" id="MobiDB-lite"/>
    </source>
</evidence>